<dbReference type="InterPro" id="IPR006626">
    <property type="entry name" value="PbH1"/>
</dbReference>
<dbReference type="InterPro" id="IPR011050">
    <property type="entry name" value="Pectin_lyase_fold/virulence"/>
</dbReference>
<dbReference type="Gene3D" id="2.160.20.10">
    <property type="entry name" value="Single-stranded right-handed beta-helix, Pectin lyase-like"/>
    <property type="match status" value="1"/>
</dbReference>
<evidence type="ECO:0000313" key="2">
    <source>
        <dbReference type="EMBL" id="NEZ57677.1"/>
    </source>
</evidence>
<name>A0A6M0RN15_9CYAN</name>
<dbReference type="InterPro" id="IPR012334">
    <property type="entry name" value="Pectin_lyas_fold"/>
</dbReference>
<accession>A0A6M0RN15</accession>
<dbReference type="AlphaFoldDB" id="A0A6M0RN15"/>
<gene>
    <name evidence="2" type="ORF">DXZ20_18820</name>
</gene>
<organism evidence="2 3">
    <name type="scientific">Adonisia turfae CCMR0081</name>
    <dbReference type="NCBI Taxonomy" id="2292702"/>
    <lineage>
        <taxon>Bacteria</taxon>
        <taxon>Bacillati</taxon>
        <taxon>Cyanobacteriota</taxon>
        <taxon>Adonisia</taxon>
        <taxon>Adonisia turfae</taxon>
    </lineage>
</organism>
<comment type="caution">
    <text evidence="2">The sequence shown here is derived from an EMBL/GenBank/DDBJ whole genome shotgun (WGS) entry which is preliminary data.</text>
</comment>
<dbReference type="SUPFAM" id="SSF51126">
    <property type="entry name" value="Pectin lyase-like"/>
    <property type="match status" value="1"/>
</dbReference>
<proteinExistence type="predicted"/>
<evidence type="ECO:0000313" key="3">
    <source>
        <dbReference type="Proteomes" id="UP000481033"/>
    </source>
</evidence>
<dbReference type="Proteomes" id="UP000481033">
    <property type="component" value="Unassembled WGS sequence"/>
</dbReference>
<protein>
    <submittedName>
        <fullName evidence="2">Uncharacterized protein</fullName>
    </submittedName>
</protein>
<dbReference type="EMBL" id="QXHD01000004">
    <property type="protein sequence ID" value="NEZ57677.1"/>
    <property type="molecule type" value="Genomic_DNA"/>
</dbReference>
<feature type="region of interest" description="Disordered" evidence="1">
    <location>
        <begin position="510"/>
        <end position="532"/>
    </location>
</feature>
<evidence type="ECO:0000256" key="1">
    <source>
        <dbReference type="SAM" id="MobiDB-lite"/>
    </source>
</evidence>
<reference evidence="2 3" key="1">
    <citation type="journal article" date="2020" name="Microb. Ecol.">
        <title>Ecogenomics of the Marine Benthic Filamentous Cyanobacterium Adonisia.</title>
        <authorList>
            <person name="Walter J.M."/>
            <person name="Coutinho F.H."/>
            <person name="Leomil L."/>
            <person name="Hargreaves P.I."/>
            <person name="Campeao M.E."/>
            <person name="Vieira V.V."/>
            <person name="Silva B.S."/>
            <person name="Fistarol G.O."/>
            <person name="Salomon P.S."/>
            <person name="Sawabe T."/>
            <person name="Mino S."/>
            <person name="Hosokawa M."/>
            <person name="Miyashita H."/>
            <person name="Maruyama F."/>
            <person name="van Verk M.C."/>
            <person name="Dutilh B.E."/>
            <person name="Thompson C.C."/>
            <person name="Thompson F.L."/>
        </authorList>
    </citation>
    <scope>NUCLEOTIDE SEQUENCE [LARGE SCALE GENOMIC DNA]</scope>
    <source>
        <strain evidence="2 3">CCMR0081</strain>
    </source>
</reference>
<sequence length="551" mass="60781">MFFYILVAILSGLETSAYPHISHPTEIVSSVTIADNSTARSSTTIDITNLPPEVFEANPGLDNAVANDGRDDSTTIQAAINWLTAESRADNTATLYIPEGVFDLAKTLNVNRANIVFKGAGRGRTVLQNRSSFKVGTQGLPDGETVFDSIDQNAYLFSLKKTANNVSFTNMTLTGPEIHGAIFSGRNQGLVLKNLEFKDFLWSSVRLFQVKNATIHDNIFIDAGGQGHGDSGITSGSIFATYLKDSEIYNNDISKSGQRNINVYGIKGRQFRNVRISNNSIKTDFSIELPFENDRFVEIDHNYLSGTISIPKFGGGNIPEDGFTFHIHHNYFTSSYSLEWARNGAEINNNVFVFDTDKDRGNLISNFGEEPANGPTKFHNNLIVNPGRGVVWHKGIYNNFSFYNNEVIANQTETPRKAGLFGFHKKTDFSTIEIKDNLIRVNGISRPLMRNQDSYRAVIENNKLINIADVNDFNNPETGSPQGLLEPLNFRVGVNGEFTVNGTELSATHSETTTAMSQDDPGMPGSPRGGQWSPRQFVASWLKWVGAMVTG</sequence>
<dbReference type="RefSeq" id="WP_163699813.1">
    <property type="nucleotide sequence ID" value="NZ_QXHD01000004.1"/>
</dbReference>
<keyword evidence="3" id="KW-1185">Reference proteome</keyword>
<dbReference type="SMART" id="SM00710">
    <property type="entry name" value="PbH1"/>
    <property type="match status" value="5"/>
</dbReference>